<reference evidence="1" key="1">
    <citation type="submission" date="2024-02" db="EMBL/GenBank/DDBJ databases">
        <authorList>
            <consortium name="ELIXIR-Norway"/>
            <consortium name="Elixir Norway"/>
        </authorList>
    </citation>
    <scope>NUCLEOTIDE SEQUENCE</scope>
</reference>
<keyword evidence="2" id="KW-1185">Reference proteome</keyword>
<evidence type="ECO:0000313" key="1">
    <source>
        <dbReference type="EMBL" id="CAK9249955.1"/>
    </source>
</evidence>
<dbReference type="Proteomes" id="UP001497444">
    <property type="component" value="Unassembled WGS sequence"/>
</dbReference>
<comment type="caution">
    <text evidence="1">The sequence shown here is derived from an EMBL/GenBank/DDBJ whole genome shotgun (WGS) entry which is preliminary data.</text>
</comment>
<name>A0ABP0V8Z0_9BRYO</name>
<dbReference type="EMBL" id="CAXAQS010000075">
    <property type="protein sequence ID" value="CAK9249955.1"/>
    <property type="molecule type" value="Genomic_DNA"/>
</dbReference>
<accession>A0ABP0V8Z0</accession>
<protein>
    <submittedName>
        <fullName evidence="1">Uncharacterized protein</fullName>
    </submittedName>
</protein>
<gene>
    <name evidence="1" type="ORF">CSSPJE1EN1_LOCUS25333</name>
</gene>
<sequence>MAFLQDANKLITFSANAPVQLSWSSAVSGSASYDSEFENRADDDTVPLDLKSDNNVQGFDLNRDLSLKLTTGIVVNIGKSLQNCDSHVRSVSVTLRDYDNGSSLAF</sequence>
<organism evidence="1 2">
    <name type="scientific">Sphagnum jensenii</name>
    <dbReference type="NCBI Taxonomy" id="128206"/>
    <lineage>
        <taxon>Eukaryota</taxon>
        <taxon>Viridiplantae</taxon>
        <taxon>Streptophyta</taxon>
        <taxon>Embryophyta</taxon>
        <taxon>Bryophyta</taxon>
        <taxon>Sphagnophytina</taxon>
        <taxon>Sphagnopsida</taxon>
        <taxon>Sphagnales</taxon>
        <taxon>Sphagnaceae</taxon>
        <taxon>Sphagnum</taxon>
    </lineage>
</organism>
<evidence type="ECO:0000313" key="2">
    <source>
        <dbReference type="Proteomes" id="UP001497444"/>
    </source>
</evidence>
<proteinExistence type="predicted"/>